<dbReference type="PANTHER" id="PTHR30146">
    <property type="entry name" value="LACI-RELATED TRANSCRIPTIONAL REPRESSOR"/>
    <property type="match status" value="1"/>
</dbReference>
<dbReference type="OrthoDB" id="3180992at2"/>
<dbReference type="EMBL" id="CYZX01000005">
    <property type="protein sequence ID" value="CUO07045.1"/>
    <property type="molecule type" value="Genomic_DNA"/>
</dbReference>
<evidence type="ECO:0000256" key="1">
    <source>
        <dbReference type="ARBA" id="ARBA00023015"/>
    </source>
</evidence>
<dbReference type="Gene3D" id="3.40.50.2300">
    <property type="match status" value="2"/>
</dbReference>
<evidence type="ECO:0000256" key="3">
    <source>
        <dbReference type="ARBA" id="ARBA00023163"/>
    </source>
</evidence>
<dbReference type="SMART" id="SM00354">
    <property type="entry name" value="HTH_LACI"/>
    <property type="match status" value="1"/>
</dbReference>
<evidence type="ECO:0000313" key="5">
    <source>
        <dbReference type="EMBL" id="CUO07045.1"/>
    </source>
</evidence>
<name>A0A174C592_9CLOT</name>
<dbReference type="Pfam" id="PF13377">
    <property type="entry name" value="Peripla_BP_3"/>
    <property type="match status" value="1"/>
</dbReference>
<keyword evidence="3" id="KW-0804">Transcription</keyword>
<dbReference type="Gene3D" id="1.10.260.40">
    <property type="entry name" value="lambda repressor-like DNA-binding domains"/>
    <property type="match status" value="1"/>
</dbReference>
<accession>A0A174C592</accession>
<dbReference type="GO" id="GO:0000976">
    <property type="term" value="F:transcription cis-regulatory region binding"/>
    <property type="evidence" value="ECO:0007669"/>
    <property type="project" value="TreeGrafter"/>
</dbReference>
<dbReference type="GO" id="GO:0003700">
    <property type="term" value="F:DNA-binding transcription factor activity"/>
    <property type="evidence" value="ECO:0007669"/>
    <property type="project" value="TreeGrafter"/>
</dbReference>
<evidence type="ECO:0000313" key="6">
    <source>
        <dbReference type="Proteomes" id="UP000095594"/>
    </source>
</evidence>
<proteinExistence type="predicted"/>
<keyword evidence="2" id="KW-0238">DNA-binding</keyword>
<dbReference type="AlphaFoldDB" id="A0A174C592"/>
<sequence>MALNIIDIAKLAGVSKSTVSRYLNSGYVSEESRSKIQKVLDETGFQPQRHAKSMRTKKTNLIGVIVPKISSETIARVVEGMTDIFSPKGYDVLIANTNLSIEKEIEYLNIFKNNNVDGIIFIATKVTDAHIKVMNDVQVPIVVVGQEINGYPSVYHDDYNAAKDSVKYIIDKGHKNIGFVGVYKEDISVGHYRTKGYIDGIIESGIKLNENYIKIGEFSSESGYNLAKEIMENDKDVTAILAVTDNIAVGVIEYLRENNYRVPEDVVVMGMGDSRISKVITPKLTTIHFHYKTSGRKSAEIMCEILGNGINSSKNLYKNIKLNYGLIERDSI</sequence>
<dbReference type="PROSITE" id="PS50932">
    <property type="entry name" value="HTH_LACI_2"/>
    <property type="match status" value="1"/>
</dbReference>
<dbReference type="CDD" id="cd01542">
    <property type="entry name" value="PBP1_TreR-like"/>
    <property type="match status" value="1"/>
</dbReference>
<dbReference type="SUPFAM" id="SSF47413">
    <property type="entry name" value="lambda repressor-like DNA-binding domains"/>
    <property type="match status" value="1"/>
</dbReference>
<evidence type="ECO:0000256" key="2">
    <source>
        <dbReference type="ARBA" id="ARBA00023125"/>
    </source>
</evidence>
<reference evidence="5 6" key="1">
    <citation type="submission" date="2015-09" db="EMBL/GenBank/DDBJ databases">
        <authorList>
            <consortium name="Pathogen Informatics"/>
        </authorList>
    </citation>
    <scope>NUCLEOTIDE SEQUENCE [LARGE SCALE GENOMIC DNA]</scope>
    <source>
        <strain evidence="5 6">2789STDY5834856</strain>
    </source>
</reference>
<dbReference type="Pfam" id="PF00356">
    <property type="entry name" value="LacI"/>
    <property type="match status" value="1"/>
</dbReference>
<evidence type="ECO:0000259" key="4">
    <source>
        <dbReference type="PROSITE" id="PS50932"/>
    </source>
</evidence>
<dbReference type="CDD" id="cd01392">
    <property type="entry name" value="HTH_LacI"/>
    <property type="match status" value="1"/>
</dbReference>
<dbReference type="Proteomes" id="UP000095594">
    <property type="component" value="Unassembled WGS sequence"/>
</dbReference>
<protein>
    <submittedName>
        <fullName evidence="5">LacI family transcriptional regulator</fullName>
    </submittedName>
</protein>
<organism evidence="5 6">
    <name type="scientific">Clostridium disporicum</name>
    <dbReference type="NCBI Taxonomy" id="84024"/>
    <lineage>
        <taxon>Bacteria</taxon>
        <taxon>Bacillati</taxon>
        <taxon>Bacillota</taxon>
        <taxon>Clostridia</taxon>
        <taxon>Eubacteriales</taxon>
        <taxon>Clostridiaceae</taxon>
        <taxon>Clostridium</taxon>
    </lineage>
</organism>
<dbReference type="SUPFAM" id="SSF53822">
    <property type="entry name" value="Periplasmic binding protein-like I"/>
    <property type="match status" value="1"/>
</dbReference>
<dbReference type="InterPro" id="IPR010982">
    <property type="entry name" value="Lambda_DNA-bd_dom_sf"/>
</dbReference>
<dbReference type="InterPro" id="IPR000843">
    <property type="entry name" value="HTH_LacI"/>
</dbReference>
<dbReference type="PANTHER" id="PTHR30146:SF146">
    <property type="entry name" value="HTH-TYPE TRANSCRIPTIONAL REGULATOR TRER"/>
    <property type="match status" value="1"/>
</dbReference>
<dbReference type="RefSeq" id="WP_055264354.1">
    <property type="nucleotide sequence ID" value="NZ_CABIXQ010000005.1"/>
</dbReference>
<gene>
    <name evidence="5" type="primary">ccpA_2</name>
    <name evidence="5" type="ORF">ERS852471_00896</name>
</gene>
<dbReference type="InterPro" id="IPR028082">
    <property type="entry name" value="Peripla_BP_I"/>
</dbReference>
<keyword evidence="1" id="KW-0805">Transcription regulation</keyword>
<feature type="domain" description="HTH lacI-type" evidence="4">
    <location>
        <begin position="3"/>
        <end position="56"/>
    </location>
</feature>
<dbReference type="PROSITE" id="PS00356">
    <property type="entry name" value="HTH_LACI_1"/>
    <property type="match status" value="1"/>
</dbReference>
<dbReference type="InterPro" id="IPR046335">
    <property type="entry name" value="LacI/GalR-like_sensor"/>
</dbReference>